<comment type="caution">
    <text evidence="1">The sequence shown here is derived from an EMBL/GenBank/DDBJ whole genome shotgun (WGS) entry which is preliminary data.</text>
</comment>
<sequence length="115" mass="13297">MAKQEYCSIKGFEPSNRTKEYIEQMEHITDMSSVLEKILFAIPFFQIFAGRDSYKGVALASASYNVSTYDWQLYESAVKAIAPIERERLENVAMRAMLDTSGEERKFWECVYNAL</sequence>
<proteinExistence type="predicted"/>
<accession>A0A510URZ0</accession>
<dbReference type="AlphaFoldDB" id="A0A510URZ0"/>
<name>A0A510URZ0_ALIFS</name>
<gene>
    <name evidence="1" type="ORF">AFI02nite_42770</name>
</gene>
<organism evidence="1 2">
    <name type="scientific">Aliivibrio fischeri</name>
    <name type="common">Vibrio fischeri</name>
    <dbReference type="NCBI Taxonomy" id="668"/>
    <lineage>
        <taxon>Bacteria</taxon>
        <taxon>Pseudomonadati</taxon>
        <taxon>Pseudomonadota</taxon>
        <taxon>Gammaproteobacteria</taxon>
        <taxon>Vibrionales</taxon>
        <taxon>Vibrionaceae</taxon>
        <taxon>Aliivibrio</taxon>
    </lineage>
</organism>
<dbReference type="Proteomes" id="UP000321787">
    <property type="component" value="Unassembled WGS sequence"/>
</dbReference>
<reference evidence="1 2" key="1">
    <citation type="submission" date="2019-07" db="EMBL/GenBank/DDBJ databases">
        <title>Whole genome shotgun sequence of Aliivibrio fischeri NBRC 101058.</title>
        <authorList>
            <person name="Hosoyama A."/>
            <person name="Uohara A."/>
            <person name="Ohji S."/>
            <person name="Ichikawa N."/>
        </authorList>
    </citation>
    <scope>NUCLEOTIDE SEQUENCE [LARGE SCALE GENOMIC DNA]</scope>
    <source>
        <strain evidence="1 2">NBRC 101058</strain>
    </source>
</reference>
<evidence type="ECO:0000313" key="2">
    <source>
        <dbReference type="Proteomes" id="UP000321787"/>
    </source>
</evidence>
<dbReference type="EMBL" id="BJTZ01000123">
    <property type="protein sequence ID" value="GEK16241.1"/>
    <property type="molecule type" value="Genomic_DNA"/>
</dbReference>
<dbReference type="RefSeq" id="WP_054776246.1">
    <property type="nucleotide sequence ID" value="NZ_BJTZ01000123.1"/>
</dbReference>
<protein>
    <submittedName>
        <fullName evidence="1">Uncharacterized protein</fullName>
    </submittedName>
</protein>
<evidence type="ECO:0000313" key="1">
    <source>
        <dbReference type="EMBL" id="GEK16241.1"/>
    </source>
</evidence>